<evidence type="ECO:0000256" key="4">
    <source>
        <dbReference type="HAMAP-Rule" id="MF_00028"/>
    </source>
</evidence>
<evidence type="ECO:0000313" key="7">
    <source>
        <dbReference type="Proteomes" id="UP000823485"/>
    </source>
</evidence>
<reference evidence="6 7" key="1">
    <citation type="submission" date="2021-01" db="EMBL/GenBank/DDBJ databases">
        <title>Genomic Encyclopedia of Type Strains, Phase IV (KMG-IV): sequencing the most valuable type-strain genomes for metagenomic binning, comparative biology and taxonomic classification.</title>
        <authorList>
            <person name="Goeker M."/>
        </authorList>
    </citation>
    <scope>NUCLEOTIDE SEQUENCE [LARGE SCALE GENOMIC DNA]</scope>
    <source>
        <strain evidence="6 7">DSM 105453</strain>
    </source>
</reference>
<dbReference type="InterPro" id="IPR004459">
    <property type="entry name" value="CobQ_synth"/>
</dbReference>
<dbReference type="RefSeq" id="WP_077111447.1">
    <property type="nucleotide sequence ID" value="NZ_JAFBFH010000018.1"/>
</dbReference>
<name>A0ABS2R811_9BACI</name>
<evidence type="ECO:0000256" key="1">
    <source>
        <dbReference type="ARBA" id="ARBA00004953"/>
    </source>
</evidence>
<dbReference type="PANTHER" id="PTHR21343:SF1">
    <property type="entry name" value="COBYRIC ACID SYNTHASE"/>
    <property type="match status" value="1"/>
</dbReference>
<sequence length="248" mass="27270">MRVMILGTASDAGKSFITSALCRLLKNEGWKVAPFKSQNMTNNTFLTKEGDEIGLSQAIQAKAAGIEPSAFMNPILLKPVDGRTEVILCGKKTDSFSYEMGLAAIKESLNELAKRYDAIVLEGAGSPVEVNLREKELVNMRVAKIAEAPALLVADIDRGGVFASIVGTLELLAPEESRRIKGIIINKFRGDVLLFQDGVRWIEEKTGVPVVGVVPFMNNGSMGDLAENVKEHLDWPRIKEIMVRWKKR</sequence>
<dbReference type="Gene3D" id="3.40.50.300">
    <property type="entry name" value="P-loop containing nucleotide triphosphate hydrolases"/>
    <property type="match status" value="1"/>
</dbReference>
<keyword evidence="2 4" id="KW-0169">Cobalamin biosynthesis</keyword>
<evidence type="ECO:0000313" key="6">
    <source>
        <dbReference type="EMBL" id="MBM7715795.1"/>
    </source>
</evidence>
<dbReference type="Pfam" id="PF01656">
    <property type="entry name" value="CbiA"/>
    <property type="match status" value="1"/>
</dbReference>
<comment type="pathway">
    <text evidence="1 4">Cofactor biosynthesis; adenosylcobalamin biosynthesis.</text>
</comment>
<evidence type="ECO:0000259" key="5">
    <source>
        <dbReference type="Pfam" id="PF01656"/>
    </source>
</evidence>
<comment type="caution">
    <text evidence="4">Lacks conserved residue(s) required for the propagation of feature annotation.</text>
</comment>
<proteinExistence type="inferred from homology"/>
<dbReference type="PANTHER" id="PTHR21343">
    <property type="entry name" value="DETHIOBIOTIN SYNTHETASE"/>
    <property type="match status" value="1"/>
</dbReference>
<evidence type="ECO:0000256" key="3">
    <source>
        <dbReference type="ARBA" id="ARBA00022962"/>
    </source>
</evidence>
<accession>A0ABS2R811</accession>
<dbReference type="HAMAP" id="MF_00028">
    <property type="entry name" value="CobQ"/>
    <property type="match status" value="1"/>
</dbReference>
<organism evidence="6 7">
    <name type="scientific">Siminovitchia thermophila</name>
    <dbReference type="NCBI Taxonomy" id="1245522"/>
    <lineage>
        <taxon>Bacteria</taxon>
        <taxon>Bacillati</taxon>
        <taxon>Bacillota</taxon>
        <taxon>Bacilli</taxon>
        <taxon>Bacillales</taxon>
        <taxon>Bacillaceae</taxon>
        <taxon>Siminovitchia</taxon>
    </lineage>
</organism>
<dbReference type="NCBIfam" id="NF001989">
    <property type="entry name" value="PRK00784.1"/>
    <property type="match status" value="1"/>
</dbReference>
<protein>
    <recommendedName>
        <fullName evidence="4">Cobyric acid synthase</fullName>
    </recommendedName>
</protein>
<feature type="domain" description="CobQ/CobB/MinD/ParA nucleotide binding" evidence="5">
    <location>
        <begin position="3"/>
        <end position="217"/>
    </location>
</feature>
<dbReference type="EMBL" id="JAFBFH010000018">
    <property type="protein sequence ID" value="MBM7715795.1"/>
    <property type="molecule type" value="Genomic_DNA"/>
</dbReference>
<comment type="similarity">
    <text evidence="4">Belongs to the CobB/CobQ family. CobQ subfamily.</text>
</comment>
<comment type="function">
    <text evidence="4">Catalyzes amidations at positions B, D, E, and G on adenosylcobyrinic A,C-diamide. NH(2) groups are provided by glutamine, and one molecule of ATP is hydrogenolyzed for each amidation.</text>
</comment>
<evidence type="ECO:0000256" key="2">
    <source>
        <dbReference type="ARBA" id="ARBA00022573"/>
    </source>
</evidence>
<keyword evidence="3 4" id="KW-0315">Glutamine amidotransferase</keyword>
<dbReference type="SUPFAM" id="SSF52540">
    <property type="entry name" value="P-loop containing nucleoside triphosphate hydrolases"/>
    <property type="match status" value="1"/>
</dbReference>
<dbReference type="Proteomes" id="UP000823485">
    <property type="component" value="Unassembled WGS sequence"/>
</dbReference>
<keyword evidence="7" id="KW-1185">Reference proteome</keyword>
<gene>
    <name evidence="4" type="primary">cobQ</name>
    <name evidence="6" type="ORF">JOC94_002784</name>
</gene>
<comment type="caution">
    <text evidence="6">The sequence shown here is derived from an EMBL/GenBank/DDBJ whole genome shotgun (WGS) entry which is preliminary data.</text>
</comment>
<dbReference type="InterPro" id="IPR027417">
    <property type="entry name" value="P-loop_NTPase"/>
</dbReference>
<dbReference type="InterPro" id="IPR002586">
    <property type="entry name" value="CobQ/CobB/MinD/ParA_Nub-bd_dom"/>
</dbReference>